<evidence type="ECO:0000313" key="2">
    <source>
        <dbReference type="Proteomes" id="UP000827462"/>
    </source>
</evidence>
<dbReference type="GeneID" id="75687146"/>
<dbReference type="RefSeq" id="YP_010509659.1">
    <property type="nucleotide sequence ID" value="NC_067210.1"/>
</dbReference>
<dbReference type="KEGG" id="vg:75687146"/>
<sequence length="330" mass="36022">MITRVDTVLIGKTCPASYNTNTVDNLTQGAVALFDENKSLIKDEASAVKASTVYIGVVGDNMTIALPNGTSATKRSVEYSNAIQKASKPSYVIGNYVAPVQEKIEIDLTSATVVIGHRYVLRIVYKDMYEAPGQFTHTYEAIATTETADGLGNALLKKINKHANRRVNATFINHKLTLTALPKDDNEGVYSLNEYSVVSMEASLYVTIPGALLSNVPEAVPGATITKTAGKPGKGYWKQVRDMEVRMLGYKGHVFTDAYPIIEPKRNVTEGASYDYITIENDNLYLSPDNQYIKTTPLTTELYVEKSANLSTSQFVKNLKAFITGVHGAA</sequence>
<protein>
    <submittedName>
        <fullName evidence="1">Uncharacterized protein</fullName>
    </submittedName>
</protein>
<dbReference type="EMBL" id="MZ130492">
    <property type="protein sequence ID" value="QWM90719.1"/>
    <property type="molecule type" value="Genomic_DNA"/>
</dbReference>
<reference evidence="1 2" key="1">
    <citation type="submission" date="2021-04" db="EMBL/GenBank/DDBJ databases">
        <authorList>
            <person name="Shkoporov A.N."/>
            <person name="Stockdale S.R."/>
            <person name="Guerin E."/>
            <person name="Ross R.P."/>
            <person name="Hill C."/>
        </authorList>
    </citation>
    <scope>NUCLEOTIDE SEQUENCE [LARGE SCALE GENOMIC DNA]</scope>
    <source>
        <strain evidence="2">cr12_1</strain>
    </source>
</reference>
<organism evidence="1 2">
    <name type="scientific">uncultured phage cr12_1</name>
    <dbReference type="NCBI Taxonomy" id="2986409"/>
    <lineage>
        <taxon>Viruses</taxon>
        <taxon>Duplodnaviria</taxon>
        <taxon>Heunggongvirae</taxon>
        <taxon>Uroviricota</taxon>
        <taxon>Caudoviricetes</taxon>
        <taxon>Crassvirales</taxon>
        <taxon>Suoliviridae</taxon>
        <taxon>Bearivirinae</taxon>
        <taxon>Afonbuvirus</taxon>
        <taxon>Afonbuvirus intestinihominis</taxon>
    </lineage>
</organism>
<proteinExistence type="predicted"/>
<dbReference type="Proteomes" id="UP000827462">
    <property type="component" value="Segment"/>
</dbReference>
<gene>
    <name evidence="1" type="primary">gp_72748</name>
</gene>
<evidence type="ECO:0000313" key="1">
    <source>
        <dbReference type="EMBL" id="QWM90719.1"/>
    </source>
</evidence>
<accession>A0AAE7RZ17</accession>
<name>A0AAE7RZ17_9CAUD</name>
<keyword evidence="2" id="KW-1185">Reference proteome</keyword>